<keyword evidence="1" id="KW-1133">Transmembrane helix</keyword>
<evidence type="ECO:0000313" key="3">
    <source>
        <dbReference type="Proteomes" id="UP000315925"/>
    </source>
</evidence>
<protein>
    <submittedName>
        <fullName evidence="2">Uncharacterized protein</fullName>
    </submittedName>
</protein>
<dbReference type="EMBL" id="CP037899">
    <property type="protein sequence ID" value="QDQ42755.1"/>
    <property type="molecule type" value="Genomic_DNA"/>
</dbReference>
<proteinExistence type="predicted"/>
<dbReference type="Proteomes" id="UP000315925">
    <property type="component" value="Chromosome"/>
</dbReference>
<accession>A0A516TNF3</accession>
<dbReference type="AlphaFoldDB" id="A0A516TNF3"/>
<keyword evidence="1" id="KW-0472">Membrane</keyword>
<organism evidence="2 3">
    <name type="scientific">Methylacidiphilum kamchatkense Kam1</name>
    <dbReference type="NCBI Taxonomy" id="1202785"/>
    <lineage>
        <taxon>Bacteria</taxon>
        <taxon>Pseudomonadati</taxon>
        <taxon>Verrucomicrobiota</taxon>
        <taxon>Methylacidiphilae</taxon>
        <taxon>Methylacidiphilales</taxon>
        <taxon>Methylacidiphilaceae</taxon>
        <taxon>Methylacidiphilum (ex Ratnadevi et al. 2023)</taxon>
    </lineage>
</organism>
<keyword evidence="1" id="KW-0812">Transmembrane</keyword>
<gene>
    <name evidence="2" type="ORF">kam1_1536</name>
</gene>
<reference evidence="3" key="1">
    <citation type="submission" date="2019-03" db="EMBL/GenBank/DDBJ databases">
        <title>Complete genome of Methylacidiphilum kamchatkense Kam1.</title>
        <authorList>
            <person name="Kruse T."/>
            <person name="Murarilal Ratnadevi C."/>
            <person name="Erikstad H.-A."/>
            <person name="Birkeland N.-K."/>
        </authorList>
    </citation>
    <scope>NUCLEOTIDE SEQUENCE [LARGE SCALE GENOMIC DNA]</scope>
    <source>
        <strain evidence="3">kam1</strain>
    </source>
</reference>
<feature type="transmembrane region" description="Helical" evidence="1">
    <location>
        <begin position="15"/>
        <end position="37"/>
    </location>
</feature>
<sequence>MFVNQAKIASILPHYTLKIVGIFPNNGFYLFLPYLFIGWKDRKNRKA</sequence>
<name>A0A516TNF3_9BACT</name>
<evidence type="ECO:0000256" key="1">
    <source>
        <dbReference type="SAM" id="Phobius"/>
    </source>
</evidence>
<evidence type="ECO:0000313" key="2">
    <source>
        <dbReference type="EMBL" id="QDQ42755.1"/>
    </source>
</evidence>
<dbReference type="KEGG" id="mkc:kam1_1536"/>